<evidence type="ECO:0000313" key="4">
    <source>
        <dbReference type="Proteomes" id="UP001328107"/>
    </source>
</evidence>
<sequence length="175" mass="18000">VVSSSFVSLTASQCATSDNANCANWVRNGFCNNGAYTTAQKQAYCPNTCLNVGCVATTTVIPTTDINANCARFAANPTFPFCLNSYTAAQKQAVCASTCAFEIPPNGDCAVYSVINNAMTRQAPTNRTNPVTAVAITGAGTVRVSRVSVGPTCTLALFTQASTAVIVGTTTAADT</sequence>
<feature type="non-terminal residue" evidence="3">
    <location>
        <position position="175"/>
    </location>
</feature>
<dbReference type="AlphaFoldDB" id="A0AAN5DC50"/>
<comment type="caution">
    <text evidence="3">The sequence shown here is derived from an EMBL/GenBank/DDBJ whole genome shotgun (WGS) entry which is preliminary data.</text>
</comment>
<dbReference type="InterPro" id="IPR003582">
    <property type="entry name" value="ShKT_dom"/>
</dbReference>
<organism evidence="3 4">
    <name type="scientific">Pristionchus mayeri</name>
    <dbReference type="NCBI Taxonomy" id="1317129"/>
    <lineage>
        <taxon>Eukaryota</taxon>
        <taxon>Metazoa</taxon>
        <taxon>Ecdysozoa</taxon>
        <taxon>Nematoda</taxon>
        <taxon>Chromadorea</taxon>
        <taxon>Rhabditida</taxon>
        <taxon>Rhabditina</taxon>
        <taxon>Diplogasteromorpha</taxon>
        <taxon>Diplogasteroidea</taxon>
        <taxon>Neodiplogasteridae</taxon>
        <taxon>Pristionchus</taxon>
    </lineage>
</organism>
<dbReference type="Pfam" id="PF01549">
    <property type="entry name" value="ShK"/>
    <property type="match status" value="1"/>
</dbReference>
<keyword evidence="4" id="KW-1185">Reference proteome</keyword>
<proteinExistence type="predicted"/>
<evidence type="ECO:0000256" key="1">
    <source>
        <dbReference type="PROSITE-ProRule" id="PRU01005"/>
    </source>
</evidence>
<dbReference type="SMART" id="SM00254">
    <property type="entry name" value="ShKT"/>
    <property type="match status" value="1"/>
</dbReference>
<dbReference type="Proteomes" id="UP001328107">
    <property type="component" value="Unassembled WGS sequence"/>
</dbReference>
<protein>
    <recommendedName>
        <fullName evidence="2">ShKT domain-containing protein</fullName>
    </recommendedName>
</protein>
<dbReference type="PROSITE" id="PS51670">
    <property type="entry name" value="SHKT"/>
    <property type="match status" value="1"/>
</dbReference>
<dbReference type="EMBL" id="BTRK01000006">
    <property type="protein sequence ID" value="GMR60394.1"/>
    <property type="molecule type" value="Genomic_DNA"/>
</dbReference>
<reference evidence="4" key="1">
    <citation type="submission" date="2022-10" db="EMBL/GenBank/DDBJ databases">
        <title>Genome assembly of Pristionchus species.</title>
        <authorList>
            <person name="Yoshida K."/>
            <person name="Sommer R.J."/>
        </authorList>
    </citation>
    <scope>NUCLEOTIDE SEQUENCE [LARGE SCALE GENOMIC DNA]</scope>
    <source>
        <strain evidence="4">RS5460</strain>
    </source>
</reference>
<accession>A0AAN5DC50</accession>
<feature type="domain" description="ShKT" evidence="2">
    <location>
        <begin position="14"/>
        <end position="54"/>
    </location>
</feature>
<feature type="non-terminal residue" evidence="3">
    <location>
        <position position="1"/>
    </location>
</feature>
<comment type="caution">
    <text evidence="1">Lacks conserved residue(s) required for the propagation of feature annotation.</text>
</comment>
<evidence type="ECO:0000259" key="2">
    <source>
        <dbReference type="PROSITE" id="PS51670"/>
    </source>
</evidence>
<evidence type="ECO:0000313" key="3">
    <source>
        <dbReference type="EMBL" id="GMR60394.1"/>
    </source>
</evidence>
<dbReference type="Gene3D" id="1.10.10.1940">
    <property type="match status" value="1"/>
</dbReference>
<gene>
    <name evidence="3" type="ORF">PMAYCL1PPCAC_30589</name>
</gene>
<dbReference type="PANTHER" id="PTHR46707:SF1">
    <property type="entry name" value="COEXPRESSED WITH POLYCYSTINS-RELATED"/>
    <property type="match status" value="1"/>
</dbReference>
<dbReference type="PANTHER" id="PTHR46707">
    <property type="entry name" value="PROTEIN CBG07468"/>
    <property type="match status" value="1"/>
</dbReference>
<name>A0AAN5DC50_9BILA</name>